<sequence length="348" mass="41619">MIGAINSVRNFLKNSLKSDGLQERNNQFITMDGMESYCIINQWLFKGAKFSAKTKEDGTIIYLQDGCILYQDINNTLQNTRNLEQVKHLRWHGSYVYQRKVGKWYASWKGQILKVGGFYNDEGLKTGEWIEFFENFWDKSQVTYVGEYKKGIKQGKWSTYQFAQKQKQLTFIGEGYFDQFGIKQGFWFDLDRNFYDGRQLIYRGEYQYGLKQGRWDIYFQSFFDNRFKIIGGGKYDRNGNKNGKWVEEGENFWNGFQILEKGEYRNGIKIGLWESFQKGYQDDKYKLFGLGCYDKLSRKNGKWIEYHEKFSRYTFTLNYSFVLLSMLNNLHWKLPRGFKNWNMGNYKL</sequence>
<evidence type="ECO:0000313" key="1">
    <source>
        <dbReference type="EMBL" id="CAD8116043.1"/>
    </source>
</evidence>
<dbReference type="EMBL" id="CAJJDN010000110">
    <property type="protein sequence ID" value="CAD8116043.1"/>
    <property type="molecule type" value="Genomic_DNA"/>
</dbReference>
<evidence type="ECO:0008006" key="3">
    <source>
        <dbReference type="Google" id="ProtNLM"/>
    </source>
</evidence>
<name>A0A8S1QK29_9CILI</name>
<dbReference type="PANTHER" id="PTHR33706:SF1">
    <property type="entry name" value="TPR REPEAT PROTEIN"/>
    <property type="match status" value="1"/>
</dbReference>
<protein>
    <recommendedName>
        <fullName evidence="3">MORN repeat protein</fullName>
    </recommendedName>
</protein>
<gene>
    <name evidence="1" type="ORF">PSON_ATCC_30995.1.T1100010</name>
</gene>
<organism evidence="1 2">
    <name type="scientific">Paramecium sonneborni</name>
    <dbReference type="NCBI Taxonomy" id="65129"/>
    <lineage>
        <taxon>Eukaryota</taxon>
        <taxon>Sar</taxon>
        <taxon>Alveolata</taxon>
        <taxon>Ciliophora</taxon>
        <taxon>Intramacronucleata</taxon>
        <taxon>Oligohymenophorea</taxon>
        <taxon>Peniculida</taxon>
        <taxon>Parameciidae</taxon>
        <taxon>Paramecium</taxon>
    </lineage>
</organism>
<dbReference type="AlphaFoldDB" id="A0A8S1QK29"/>
<evidence type="ECO:0000313" key="2">
    <source>
        <dbReference type="Proteomes" id="UP000692954"/>
    </source>
</evidence>
<accession>A0A8S1QK29</accession>
<keyword evidence="2" id="KW-1185">Reference proteome</keyword>
<proteinExistence type="predicted"/>
<dbReference type="OrthoDB" id="298777at2759"/>
<dbReference type="Proteomes" id="UP000692954">
    <property type="component" value="Unassembled WGS sequence"/>
</dbReference>
<dbReference type="PANTHER" id="PTHR33706">
    <property type="entry name" value="MORN VARIANT REPEAT PROTEIN"/>
    <property type="match status" value="1"/>
</dbReference>
<reference evidence="1" key="1">
    <citation type="submission" date="2021-01" db="EMBL/GenBank/DDBJ databases">
        <authorList>
            <consortium name="Genoscope - CEA"/>
            <person name="William W."/>
        </authorList>
    </citation>
    <scope>NUCLEOTIDE SEQUENCE</scope>
</reference>
<comment type="caution">
    <text evidence="1">The sequence shown here is derived from an EMBL/GenBank/DDBJ whole genome shotgun (WGS) entry which is preliminary data.</text>
</comment>